<sequence length="276" mass="29802">MAARHVVYRCELDHEVRWRGYATGDDGIPVDVRADSLGQAQQLMAATAVGNGHRSEWVEHTEHAAGDGLWVREALDDRVLEREHATRVLMETLGDQRLRARLATLPACRVGGVPVVVGVPGDTLDWVLGQHDRRGTLIVAAAVTNHRLWWNALVPADRAADTDLCVAGSLADLDLTDPEATLDDWMATTACGGLVLLAPRHTAAGTPPGGHAARSDAYTGRRAAAHNLSARLLDQFESTDDPLRAAQLRMRSCELEGVLHRLDAPRPGPDSLPPAM</sequence>
<name>A0A1H3GH16_9PSEU</name>
<accession>A0A1H3GH16</accession>
<dbReference type="EMBL" id="FNOK01000018">
    <property type="protein sequence ID" value="SDY01589.1"/>
    <property type="molecule type" value="Genomic_DNA"/>
</dbReference>
<proteinExistence type="predicted"/>
<reference evidence="2" key="1">
    <citation type="submission" date="2016-10" db="EMBL/GenBank/DDBJ databases">
        <authorList>
            <person name="Varghese N."/>
            <person name="Submissions S."/>
        </authorList>
    </citation>
    <scope>NUCLEOTIDE SEQUENCE [LARGE SCALE GENOMIC DNA]</scope>
    <source>
        <strain evidence="2">CGMCC 4.3530</strain>
    </source>
</reference>
<keyword evidence="2" id="KW-1185">Reference proteome</keyword>
<organism evidence="1 2">
    <name type="scientific">Saccharopolyspora shandongensis</name>
    <dbReference type="NCBI Taxonomy" id="418495"/>
    <lineage>
        <taxon>Bacteria</taxon>
        <taxon>Bacillati</taxon>
        <taxon>Actinomycetota</taxon>
        <taxon>Actinomycetes</taxon>
        <taxon>Pseudonocardiales</taxon>
        <taxon>Pseudonocardiaceae</taxon>
        <taxon>Saccharopolyspora</taxon>
    </lineage>
</organism>
<dbReference type="RefSeq" id="WP_177226597.1">
    <property type="nucleotide sequence ID" value="NZ_FNOK01000018.1"/>
</dbReference>
<gene>
    <name evidence="1" type="ORF">SAMN05216215_1018144</name>
</gene>
<dbReference type="Proteomes" id="UP000199529">
    <property type="component" value="Unassembled WGS sequence"/>
</dbReference>
<dbReference type="STRING" id="418495.SAMN05216215_1018144"/>
<evidence type="ECO:0000313" key="1">
    <source>
        <dbReference type="EMBL" id="SDY01589.1"/>
    </source>
</evidence>
<evidence type="ECO:0000313" key="2">
    <source>
        <dbReference type="Proteomes" id="UP000199529"/>
    </source>
</evidence>
<protein>
    <submittedName>
        <fullName evidence="1">Uncharacterized protein</fullName>
    </submittedName>
</protein>
<dbReference type="AlphaFoldDB" id="A0A1H3GH16"/>